<protein>
    <submittedName>
        <fullName evidence="2">Cobalamin-dependent protein</fullName>
    </submittedName>
</protein>
<dbReference type="InterPro" id="IPR006158">
    <property type="entry name" value="Cobalamin-bd"/>
</dbReference>
<comment type="caution">
    <text evidence="2">The sequence shown here is derived from an EMBL/GenBank/DDBJ whole genome shotgun (WGS) entry which is preliminary data.</text>
</comment>
<reference evidence="2 3" key="1">
    <citation type="submission" date="2022-04" db="EMBL/GenBank/DDBJ databases">
        <authorList>
            <person name="Grouzdev D.S."/>
            <person name="Pantiukh K.S."/>
            <person name="Krutkina M.S."/>
        </authorList>
    </citation>
    <scope>NUCLEOTIDE SEQUENCE [LARGE SCALE GENOMIC DNA]</scope>
    <source>
        <strain evidence="2 3">6x-1</strain>
    </source>
</reference>
<evidence type="ECO:0000259" key="1">
    <source>
        <dbReference type="PROSITE" id="PS51332"/>
    </source>
</evidence>
<evidence type="ECO:0000313" key="3">
    <source>
        <dbReference type="Proteomes" id="UP001203284"/>
    </source>
</evidence>
<dbReference type="CDD" id="cd02065">
    <property type="entry name" value="B12-binding_like"/>
    <property type="match status" value="1"/>
</dbReference>
<dbReference type="InterPro" id="IPR036724">
    <property type="entry name" value="Cobalamin-bd_sf"/>
</dbReference>
<dbReference type="Proteomes" id="UP001203284">
    <property type="component" value="Unassembled WGS sequence"/>
</dbReference>
<name>A0ABT0D8C3_9HYPH</name>
<proteinExistence type="predicted"/>
<dbReference type="SUPFAM" id="SSF52242">
    <property type="entry name" value="Cobalamin (vitamin B12)-binding domain"/>
    <property type="match status" value="1"/>
</dbReference>
<gene>
    <name evidence="2" type="ORF">MWN34_04745</name>
</gene>
<dbReference type="EMBL" id="JALKCH010000003">
    <property type="protein sequence ID" value="MCK0196215.1"/>
    <property type="molecule type" value="Genomic_DNA"/>
</dbReference>
<accession>A0ABT0D8C3</accession>
<dbReference type="PROSITE" id="PS51332">
    <property type="entry name" value="B12_BINDING"/>
    <property type="match status" value="1"/>
</dbReference>
<keyword evidence="3" id="KW-1185">Reference proteome</keyword>
<dbReference type="Gene3D" id="3.40.50.280">
    <property type="entry name" value="Cobalamin-binding domain"/>
    <property type="match status" value="1"/>
</dbReference>
<dbReference type="Pfam" id="PF02310">
    <property type="entry name" value="B12-binding"/>
    <property type="match status" value="1"/>
</dbReference>
<evidence type="ECO:0000313" key="2">
    <source>
        <dbReference type="EMBL" id="MCK0196215.1"/>
    </source>
</evidence>
<organism evidence="2 3">
    <name type="scientific">Ancylobacter crimeensis</name>
    <dbReference type="NCBI Taxonomy" id="2579147"/>
    <lineage>
        <taxon>Bacteria</taxon>
        <taxon>Pseudomonadati</taxon>
        <taxon>Pseudomonadota</taxon>
        <taxon>Alphaproteobacteria</taxon>
        <taxon>Hyphomicrobiales</taxon>
        <taxon>Xanthobacteraceae</taxon>
        <taxon>Ancylobacter</taxon>
    </lineage>
</organism>
<sequence>MTLAASPLSAAPLALPRRDQLVPPQLRPGRDLLADGTALARDWQVGRNVFLDAQNVASEADYKRREAAAGRIMQHAHIGFRSVERTIGAIAELHATCARRGVTVDRFGITLDWSMGYPPDERRKRARGTGIVLTGPEDFARITNAAPAAAHFGDFMMGLPGALENVKGALAAGATALGNLGQYFTFRLPDWDDDVATTHATVTALGLIAAQPVEVLVHSNLDDGFAGLFADMSSALGMVLIEKYIVEDLIGARASHCFGHHFTAPLVRLAFHQALASVSDAPGTMIFGNTVSYKSVPAGNFASLASYLQADIWALTRTHTGHAINPVPVTENERIPDIDEILDAQTFATRLAGHARESAGLIDYAQVDALAERLVEGGRRFAARTLEGLAEIGIDTRDPAQLMLALRRIGPRRIEAAFGAGTPDASAWGGRRAVALAEWVEELEHDALGWAGSVPAPDAARLRARPPKARPLKAIVGSSDVHEHGKNLVERTLQHLGVETIDAGASVDADDLASAAVAAGADVIAISTYNGIALTYAREVKAALARLGAAIPVCIGGRLNQIPDDSNSGLPVDVTADIAALGVTPCTTPTDLATLLATLTFEETP</sequence>
<dbReference type="RefSeq" id="WP_247027105.1">
    <property type="nucleotide sequence ID" value="NZ_JALKCH010000003.1"/>
</dbReference>
<feature type="domain" description="B12-binding" evidence="1">
    <location>
        <begin position="469"/>
        <end position="605"/>
    </location>
</feature>